<sequence>MQCKEYLHQLIITRFLDSGCAYCGGVSSEEHLSGLVPFKYEIWLVFHSLYDNFTGYSSESHHF</sequence>
<dbReference type="AlphaFoldDB" id="I1CFT4"/>
<evidence type="ECO:0000313" key="2">
    <source>
        <dbReference type="Proteomes" id="UP000009138"/>
    </source>
</evidence>
<name>I1CFT4_RHIO9</name>
<dbReference type="GeneID" id="93618990"/>
<reference evidence="1 2" key="1">
    <citation type="journal article" date="2009" name="PLoS Genet.">
        <title>Genomic analysis of the basal lineage fungus Rhizopus oryzae reveals a whole-genome duplication.</title>
        <authorList>
            <person name="Ma L.-J."/>
            <person name="Ibrahim A.S."/>
            <person name="Skory C."/>
            <person name="Grabherr M.G."/>
            <person name="Burger G."/>
            <person name="Butler M."/>
            <person name="Elias M."/>
            <person name="Idnurm A."/>
            <person name="Lang B.F."/>
            <person name="Sone T."/>
            <person name="Abe A."/>
            <person name="Calvo S.E."/>
            <person name="Corrochano L.M."/>
            <person name="Engels R."/>
            <person name="Fu J."/>
            <person name="Hansberg W."/>
            <person name="Kim J.-M."/>
            <person name="Kodira C.D."/>
            <person name="Koehrsen M.J."/>
            <person name="Liu B."/>
            <person name="Miranda-Saavedra D."/>
            <person name="O'Leary S."/>
            <person name="Ortiz-Castellanos L."/>
            <person name="Poulter R."/>
            <person name="Rodriguez-Romero J."/>
            <person name="Ruiz-Herrera J."/>
            <person name="Shen Y.-Q."/>
            <person name="Zeng Q."/>
            <person name="Galagan J."/>
            <person name="Birren B.W."/>
            <person name="Cuomo C.A."/>
            <person name="Wickes B.L."/>
        </authorList>
    </citation>
    <scope>NUCLEOTIDE SEQUENCE [LARGE SCALE GENOMIC DNA]</scope>
    <source>
        <strain evidence="2">RA 99-880 / ATCC MYA-4621 / FGSC 9543 / NRRL 43880</strain>
    </source>
</reference>
<gene>
    <name evidence="1" type="ORF">RO3G_12025</name>
</gene>
<dbReference type="Proteomes" id="UP000009138">
    <property type="component" value="Unassembled WGS sequence"/>
</dbReference>
<protein>
    <submittedName>
        <fullName evidence="1">Uncharacterized protein</fullName>
    </submittedName>
</protein>
<dbReference type="EMBL" id="CH476741">
    <property type="protein sequence ID" value="EIE87314.1"/>
    <property type="molecule type" value="Genomic_DNA"/>
</dbReference>
<proteinExistence type="predicted"/>
<dbReference type="RefSeq" id="XP_067522710.1">
    <property type="nucleotide sequence ID" value="XM_067666609.1"/>
</dbReference>
<keyword evidence="2" id="KW-1185">Reference proteome</keyword>
<evidence type="ECO:0000313" key="1">
    <source>
        <dbReference type="EMBL" id="EIE87314.1"/>
    </source>
</evidence>
<dbReference type="InParanoid" id="I1CFT4"/>
<organism evidence="1 2">
    <name type="scientific">Rhizopus delemar (strain RA 99-880 / ATCC MYA-4621 / FGSC 9543 / NRRL 43880)</name>
    <name type="common">Mucormycosis agent</name>
    <name type="synonym">Rhizopus arrhizus var. delemar</name>
    <dbReference type="NCBI Taxonomy" id="246409"/>
    <lineage>
        <taxon>Eukaryota</taxon>
        <taxon>Fungi</taxon>
        <taxon>Fungi incertae sedis</taxon>
        <taxon>Mucoromycota</taxon>
        <taxon>Mucoromycotina</taxon>
        <taxon>Mucoromycetes</taxon>
        <taxon>Mucorales</taxon>
        <taxon>Mucorineae</taxon>
        <taxon>Rhizopodaceae</taxon>
        <taxon>Rhizopus</taxon>
    </lineage>
</organism>
<dbReference type="VEuPathDB" id="FungiDB:RO3G_12025"/>
<accession>I1CFT4</accession>